<keyword evidence="1" id="KW-1185">Reference proteome</keyword>
<sequence>MVALYVGGKDPVTDLFIQCSPVIVLPKPVGNIYRVSGPQEKEKAKGTYNVSLAAPESPIQPYLKTLDAMYTLLNESSSNLTQGCWLCLSPCPPYYVGLAVNGTFSEADQNECDWKQLRLSIGYIKGKGSCVKNPSVTSSYLDSICSYQTPIISNEKYLKAGNNAWWACTNGITPCLSMTVLSQELEVCVVVHTLPQVTIYEDQGWEYLTKRAHTSEKHHPALIPVLTATGIVGSVALGVTAIGMQDSNFKTPAQQVKMVLGLLTESVSHLQKQVDSLAEMVLQNH</sequence>
<dbReference type="Proteomes" id="UP000694906">
    <property type="component" value="Unplaced"/>
</dbReference>
<gene>
    <name evidence="2" type="primary">LOC106009347</name>
</gene>
<dbReference type="InterPro" id="IPR018154">
    <property type="entry name" value="TLV/ENV_coat_polyprotein"/>
</dbReference>
<evidence type="ECO:0000313" key="1">
    <source>
        <dbReference type="Proteomes" id="UP000694906"/>
    </source>
</evidence>
<dbReference type="GeneID" id="106009347"/>
<dbReference type="Gene3D" id="1.10.287.210">
    <property type="match status" value="1"/>
</dbReference>
<accession>A0AAX6QW31</accession>
<dbReference type="RefSeq" id="XP_012927520.1">
    <property type="nucleotide sequence ID" value="XM_013072066.2"/>
</dbReference>
<dbReference type="KEGG" id="hgl:106009347"/>
<reference evidence="2" key="1">
    <citation type="submission" date="2025-08" db="UniProtKB">
        <authorList>
            <consortium name="RefSeq"/>
        </authorList>
    </citation>
    <scope>IDENTIFICATION</scope>
</reference>
<proteinExistence type="predicted"/>
<dbReference type="PANTHER" id="PTHR10424">
    <property type="entry name" value="VIRAL ENVELOPE PROTEIN"/>
    <property type="match status" value="1"/>
</dbReference>
<protein>
    <submittedName>
        <fullName evidence="2">Endogenous retrovirus group S71 member 1 Env polyprotein-like</fullName>
    </submittedName>
</protein>
<organism evidence="1 2">
    <name type="scientific">Heterocephalus glaber</name>
    <name type="common">Naked mole rat</name>
    <dbReference type="NCBI Taxonomy" id="10181"/>
    <lineage>
        <taxon>Eukaryota</taxon>
        <taxon>Metazoa</taxon>
        <taxon>Chordata</taxon>
        <taxon>Craniata</taxon>
        <taxon>Vertebrata</taxon>
        <taxon>Euteleostomi</taxon>
        <taxon>Mammalia</taxon>
        <taxon>Eutheria</taxon>
        <taxon>Euarchontoglires</taxon>
        <taxon>Glires</taxon>
        <taxon>Rodentia</taxon>
        <taxon>Hystricomorpha</taxon>
        <taxon>Bathyergidae</taxon>
        <taxon>Heterocephalus</taxon>
    </lineage>
</organism>
<dbReference type="AlphaFoldDB" id="A0AAX6QW31"/>
<dbReference type="Pfam" id="PF00429">
    <property type="entry name" value="TLV_coat"/>
    <property type="match status" value="1"/>
</dbReference>
<dbReference type="PANTHER" id="PTHR10424:SF82">
    <property type="entry name" value="ENVELOPE GLYCOPROTEIN-RELATED"/>
    <property type="match status" value="1"/>
</dbReference>
<evidence type="ECO:0000313" key="2">
    <source>
        <dbReference type="RefSeq" id="XP_012927520.1"/>
    </source>
</evidence>
<name>A0AAX6QW31_HETGA</name>